<dbReference type="PANTHER" id="PTHR31175">
    <property type="entry name" value="AUXIN-RESPONSIVE FAMILY PROTEIN"/>
    <property type="match status" value="1"/>
</dbReference>
<comment type="caution">
    <text evidence="2">The sequence shown here is derived from an EMBL/GenBank/DDBJ whole genome shotgun (WGS) entry which is preliminary data.</text>
</comment>
<organism evidence="2 3">
    <name type="scientific">Colocasia esculenta</name>
    <name type="common">Wild taro</name>
    <name type="synonym">Arum esculentum</name>
    <dbReference type="NCBI Taxonomy" id="4460"/>
    <lineage>
        <taxon>Eukaryota</taxon>
        <taxon>Viridiplantae</taxon>
        <taxon>Streptophyta</taxon>
        <taxon>Embryophyta</taxon>
        <taxon>Tracheophyta</taxon>
        <taxon>Spermatophyta</taxon>
        <taxon>Magnoliopsida</taxon>
        <taxon>Liliopsida</taxon>
        <taxon>Araceae</taxon>
        <taxon>Aroideae</taxon>
        <taxon>Colocasieae</taxon>
        <taxon>Colocasia</taxon>
    </lineage>
</organism>
<evidence type="ECO:0000256" key="1">
    <source>
        <dbReference type="ARBA" id="ARBA00006974"/>
    </source>
</evidence>
<protein>
    <submittedName>
        <fullName evidence="2">Uncharacterized protein</fullName>
    </submittedName>
</protein>
<dbReference type="EMBL" id="NMUH01007003">
    <property type="protein sequence ID" value="MQM16439.1"/>
    <property type="molecule type" value="Genomic_DNA"/>
</dbReference>
<name>A0A843XAR2_COLES</name>
<dbReference type="AlphaFoldDB" id="A0A843XAR2"/>
<dbReference type="Pfam" id="PF02519">
    <property type="entry name" value="Auxin_inducible"/>
    <property type="match status" value="1"/>
</dbReference>
<dbReference type="PANTHER" id="PTHR31175:SF120">
    <property type="entry name" value="OS09G0547100 PROTEIN"/>
    <property type="match status" value="1"/>
</dbReference>
<evidence type="ECO:0000313" key="3">
    <source>
        <dbReference type="Proteomes" id="UP000652761"/>
    </source>
</evidence>
<keyword evidence="3" id="KW-1185">Reference proteome</keyword>
<reference evidence="2" key="1">
    <citation type="submission" date="2017-07" db="EMBL/GenBank/DDBJ databases">
        <title>Taro Niue Genome Assembly and Annotation.</title>
        <authorList>
            <person name="Atibalentja N."/>
            <person name="Keating K."/>
            <person name="Fields C.J."/>
        </authorList>
    </citation>
    <scope>NUCLEOTIDE SEQUENCE</scope>
    <source>
        <strain evidence="2">Niue_2</strain>
        <tissue evidence="2">Leaf</tissue>
    </source>
</reference>
<dbReference type="OrthoDB" id="1936278at2759"/>
<gene>
    <name evidence="2" type="ORF">Taro_049394</name>
</gene>
<sequence length="155" mass="16398">MISSKKLAQMARKWLRTAAAGRKRIAFRTEGAAVALDSDACAAASPPRKGFFVVYSIDGQRFEVPLVYLKSEIFGELLRMSEDVYGLPGAGPITLPCDAASMGSVLSSLRQRRSSRDAGRALLASMAAAARPCSSSSLAPCSLLHANCQLVVCAC</sequence>
<proteinExistence type="inferred from homology"/>
<comment type="similarity">
    <text evidence="1">Belongs to the ARG7 family.</text>
</comment>
<evidence type="ECO:0000313" key="2">
    <source>
        <dbReference type="EMBL" id="MQM16439.1"/>
    </source>
</evidence>
<accession>A0A843XAR2</accession>
<dbReference type="GO" id="GO:0009733">
    <property type="term" value="P:response to auxin"/>
    <property type="evidence" value="ECO:0007669"/>
    <property type="project" value="InterPro"/>
</dbReference>
<dbReference type="Proteomes" id="UP000652761">
    <property type="component" value="Unassembled WGS sequence"/>
</dbReference>
<dbReference type="InterPro" id="IPR003676">
    <property type="entry name" value="SAUR_fam"/>
</dbReference>